<dbReference type="GO" id="GO:0016651">
    <property type="term" value="F:oxidoreductase activity, acting on NAD(P)H"/>
    <property type="evidence" value="ECO:0007669"/>
    <property type="project" value="InterPro"/>
</dbReference>
<dbReference type="CDD" id="cd08249">
    <property type="entry name" value="enoyl_reductase_like"/>
    <property type="match status" value="1"/>
</dbReference>
<dbReference type="OrthoDB" id="3233595at2759"/>
<dbReference type="InterPro" id="IPR020843">
    <property type="entry name" value="ER"/>
</dbReference>
<dbReference type="RefSeq" id="XP_056583983.1">
    <property type="nucleotide sequence ID" value="XM_056719848.1"/>
</dbReference>
<protein>
    <submittedName>
        <fullName evidence="4">Polyketide synthase enoylreductase</fullName>
    </submittedName>
</protein>
<sequence length="348" mass="37123">MKEAIIDTTVSVIIRDVDSPTPKAGQVLIRVVVSGTNPKDWKRPKWRPDNVMNQGDDVAGYVEAVGEGVRNFREGDKVAALHELGSPHGSYAEYAIAWEYTTFHLTEKTSFEEAATIPLAAMTAALGLHQQLKLPLPWGPADKPTPLVVYGGATAVGAFAIKFAQLSNIHPIIAVAGKGAPFVETLISREKGDTIIDYREGFDAIHSGIRAAGKGIPIHHAYDAVSEKGSYENIGAALDKPGKIAVVLPTEVDKVQEQISIHRTMVASVHMPSAEGQALGDKEFGAALFQFIGRGLAQGWFSGHPYEVRKGGLGGLEGALKDLEAGKASAVKYVIKIAETEGVEQLGI</sequence>
<dbReference type="InterPro" id="IPR013154">
    <property type="entry name" value="ADH-like_N"/>
</dbReference>
<keyword evidence="5" id="KW-1185">Reference proteome</keyword>
<organism evidence="4 5">
    <name type="scientific">Penicillium concentricum</name>
    <dbReference type="NCBI Taxonomy" id="293559"/>
    <lineage>
        <taxon>Eukaryota</taxon>
        <taxon>Fungi</taxon>
        <taxon>Dikarya</taxon>
        <taxon>Ascomycota</taxon>
        <taxon>Pezizomycotina</taxon>
        <taxon>Eurotiomycetes</taxon>
        <taxon>Eurotiomycetidae</taxon>
        <taxon>Eurotiales</taxon>
        <taxon>Aspergillaceae</taxon>
        <taxon>Penicillium</taxon>
    </lineage>
</organism>
<keyword evidence="2" id="KW-0560">Oxidoreductase</keyword>
<comment type="similarity">
    <text evidence="1">Belongs to the zinc-containing alcohol dehydrogenase family.</text>
</comment>
<accession>A0A9W9VJH4</accession>
<dbReference type="Pfam" id="PF08240">
    <property type="entry name" value="ADH_N"/>
    <property type="match status" value="1"/>
</dbReference>
<gene>
    <name evidence="4" type="ORF">N7517_002118</name>
</gene>
<proteinExistence type="inferred from homology"/>
<dbReference type="SUPFAM" id="SSF51735">
    <property type="entry name" value="NAD(P)-binding Rossmann-fold domains"/>
    <property type="match status" value="1"/>
</dbReference>
<evidence type="ECO:0000313" key="4">
    <source>
        <dbReference type="EMBL" id="KAJ5384207.1"/>
    </source>
</evidence>
<evidence type="ECO:0000259" key="3">
    <source>
        <dbReference type="SMART" id="SM00829"/>
    </source>
</evidence>
<dbReference type="PANTHER" id="PTHR45348:SF5">
    <property type="entry name" value="OXIDOREDUCTASE, PUTATIVE (AFU_ORTHOLOGUE AFUA_8G01420)-RELATED"/>
    <property type="match status" value="1"/>
</dbReference>
<dbReference type="InterPro" id="IPR047122">
    <property type="entry name" value="Trans-enoyl_RdTase-like"/>
</dbReference>
<reference evidence="4" key="2">
    <citation type="journal article" date="2023" name="IMA Fungus">
        <title>Comparative genomic study of the Penicillium genus elucidates a diverse pangenome and 15 lateral gene transfer events.</title>
        <authorList>
            <person name="Petersen C."/>
            <person name="Sorensen T."/>
            <person name="Nielsen M.R."/>
            <person name="Sondergaard T.E."/>
            <person name="Sorensen J.L."/>
            <person name="Fitzpatrick D.A."/>
            <person name="Frisvad J.C."/>
            <person name="Nielsen K.L."/>
        </authorList>
    </citation>
    <scope>NUCLEOTIDE SEQUENCE</scope>
    <source>
        <strain evidence="4">IBT 3081</strain>
    </source>
</reference>
<reference evidence="4" key="1">
    <citation type="submission" date="2022-12" db="EMBL/GenBank/DDBJ databases">
        <authorList>
            <person name="Petersen C."/>
        </authorList>
    </citation>
    <scope>NUCLEOTIDE SEQUENCE</scope>
    <source>
        <strain evidence="4">IBT 3081</strain>
    </source>
</reference>
<dbReference type="GeneID" id="81459031"/>
<dbReference type="PANTHER" id="PTHR45348">
    <property type="entry name" value="HYPOTHETICAL OXIDOREDUCTASE (EUROFUNG)"/>
    <property type="match status" value="1"/>
</dbReference>
<dbReference type="SUPFAM" id="SSF50129">
    <property type="entry name" value="GroES-like"/>
    <property type="match status" value="1"/>
</dbReference>
<name>A0A9W9VJH4_9EURO</name>
<dbReference type="Proteomes" id="UP001147752">
    <property type="component" value="Unassembled WGS sequence"/>
</dbReference>
<dbReference type="Gene3D" id="3.40.50.720">
    <property type="entry name" value="NAD(P)-binding Rossmann-like Domain"/>
    <property type="match status" value="1"/>
</dbReference>
<evidence type="ECO:0000256" key="1">
    <source>
        <dbReference type="ARBA" id="ARBA00008072"/>
    </source>
</evidence>
<dbReference type="AlphaFoldDB" id="A0A9W9VJH4"/>
<evidence type="ECO:0000256" key="2">
    <source>
        <dbReference type="ARBA" id="ARBA00023002"/>
    </source>
</evidence>
<evidence type="ECO:0000313" key="5">
    <source>
        <dbReference type="Proteomes" id="UP001147752"/>
    </source>
</evidence>
<feature type="domain" description="Enoyl reductase (ER)" evidence="3">
    <location>
        <begin position="7"/>
        <end position="335"/>
    </location>
</feature>
<dbReference type="Gene3D" id="3.90.180.10">
    <property type="entry name" value="Medium-chain alcohol dehydrogenases, catalytic domain"/>
    <property type="match status" value="1"/>
</dbReference>
<comment type="caution">
    <text evidence="4">The sequence shown here is derived from an EMBL/GenBank/DDBJ whole genome shotgun (WGS) entry which is preliminary data.</text>
</comment>
<dbReference type="InterPro" id="IPR011032">
    <property type="entry name" value="GroES-like_sf"/>
</dbReference>
<dbReference type="SMART" id="SM00829">
    <property type="entry name" value="PKS_ER"/>
    <property type="match status" value="1"/>
</dbReference>
<dbReference type="InterPro" id="IPR036291">
    <property type="entry name" value="NAD(P)-bd_dom_sf"/>
</dbReference>
<dbReference type="EMBL" id="JAPZBT010000001">
    <property type="protein sequence ID" value="KAJ5384207.1"/>
    <property type="molecule type" value="Genomic_DNA"/>
</dbReference>